<organism evidence="1 2">
    <name type="scientific">Moraxella catarrhalis</name>
    <name type="common">Branhamella catarrhalis</name>
    <dbReference type="NCBI Taxonomy" id="480"/>
    <lineage>
        <taxon>Bacteria</taxon>
        <taxon>Pseudomonadati</taxon>
        <taxon>Pseudomonadota</taxon>
        <taxon>Gammaproteobacteria</taxon>
        <taxon>Moraxellales</taxon>
        <taxon>Moraxellaceae</taxon>
        <taxon>Moraxella</taxon>
    </lineage>
</organism>
<sequence>MRHTAYLHIIWQYFDKFTKDLQIVSDFYLKVLKFCGSIYTR</sequence>
<comment type="caution">
    <text evidence="1">The sequence shown here is derived from an EMBL/GenBank/DDBJ whole genome shotgun (WGS) entry which is preliminary data.</text>
</comment>
<evidence type="ECO:0000313" key="2">
    <source>
        <dbReference type="Proteomes" id="UP000078295"/>
    </source>
</evidence>
<name>A0AB36DKV2_MORCA</name>
<proteinExistence type="predicted"/>
<gene>
    <name evidence="1" type="ORF">AO370_1970</name>
</gene>
<accession>A0AB36DKV2</accession>
<reference evidence="1 2" key="1">
    <citation type="journal article" date="2016" name="Genome Biol. Evol.">
        <title>Comparative Genomic Analyses of the Moraxella catarrhalis Serosensitive and Seroresistant Lineages Demonstrate Their Independent Evolution.</title>
        <authorList>
            <person name="Earl J.P."/>
            <person name="de Vries S.P."/>
            <person name="Ahmed A."/>
            <person name="Powell E."/>
            <person name="Schultz M.P."/>
            <person name="Hermans P.W."/>
            <person name="Hill D.J."/>
            <person name="Zhou Z."/>
            <person name="Constantinidou C.I."/>
            <person name="Hu F.Z."/>
            <person name="Bootsma H.J."/>
            <person name="Ehrlich G.D."/>
        </authorList>
    </citation>
    <scope>NUCLEOTIDE SEQUENCE [LARGE SCALE GENOMIC DNA]</scope>
    <source>
        <strain evidence="1 2">F23</strain>
    </source>
</reference>
<evidence type="ECO:0000313" key="1">
    <source>
        <dbReference type="EMBL" id="OAV22519.1"/>
    </source>
</evidence>
<dbReference type="Proteomes" id="UP000078295">
    <property type="component" value="Unassembled WGS sequence"/>
</dbReference>
<dbReference type="EMBL" id="LXHQ01000052">
    <property type="protein sequence ID" value="OAV22519.1"/>
    <property type="molecule type" value="Genomic_DNA"/>
</dbReference>
<dbReference type="AlphaFoldDB" id="A0AB36DKV2"/>
<protein>
    <submittedName>
        <fullName evidence="1">Uncharacterized protein</fullName>
    </submittedName>
</protein>